<dbReference type="SUPFAM" id="SSF141678">
    <property type="entry name" value="MAL13P1.257-like"/>
    <property type="match status" value="1"/>
</dbReference>
<proteinExistence type="inferred from homology"/>
<dbReference type="EMBL" id="KZ819665">
    <property type="protein sequence ID" value="PWN28600.1"/>
    <property type="molecule type" value="Genomic_DNA"/>
</dbReference>
<dbReference type="RefSeq" id="XP_025363212.1">
    <property type="nucleotide sequence ID" value="XM_025507530.1"/>
</dbReference>
<dbReference type="GeneID" id="37029353"/>
<reference evidence="4 5" key="1">
    <citation type="journal article" date="2018" name="Mol. Biol. Evol.">
        <title>Broad Genomic Sampling Reveals a Smut Pathogenic Ancestry of the Fungal Clade Ustilaginomycotina.</title>
        <authorList>
            <person name="Kijpornyongpan T."/>
            <person name="Mondo S.J."/>
            <person name="Barry K."/>
            <person name="Sandor L."/>
            <person name="Lee J."/>
            <person name="Lipzen A."/>
            <person name="Pangilinan J."/>
            <person name="LaButti K."/>
            <person name="Hainaut M."/>
            <person name="Henrissat B."/>
            <person name="Grigoriev I.V."/>
            <person name="Spatafora J.W."/>
            <person name="Aime M.C."/>
        </authorList>
    </citation>
    <scope>NUCLEOTIDE SEQUENCE [LARGE SCALE GENOMIC DNA]</scope>
    <source>
        <strain evidence="4 5">MCA 5214</strain>
    </source>
</reference>
<evidence type="ECO:0000256" key="1">
    <source>
        <dbReference type="ARBA" id="ARBA00007818"/>
    </source>
</evidence>
<keyword evidence="5" id="KW-1185">Reference proteome</keyword>
<evidence type="ECO:0000313" key="5">
    <source>
        <dbReference type="Proteomes" id="UP000245884"/>
    </source>
</evidence>
<dbReference type="GO" id="GO:0008270">
    <property type="term" value="F:zinc ion binding"/>
    <property type="evidence" value="ECO:0007669"/>
    <property type="project" value="TreeGrafter"/>
</dbReference>
<gene>
    <name evidence="4" type="ORF">BDZ90DRAFT_245897</name>
</gene>
<comment type="similarity">
    <text evidence="1">Belongs to the UPF0587 family.</text>
</comment>
<keyword evidence="2" id="KW-0479">Metal-binding</keyword>
<dbReference type="PANTHER" id="PTHR12857">
    <property type="entry name" value="CXXC MOTIF CONTAINING ZINC BINDING PROTEIN"/>
    <property type="match status" value="1"/>
</dbReference>
<organism evidence="4 5">
    <name type="scientific">Jaminaea rosea</name>
    <dbReference type="NCBI Taxonomy" id="1569628"/>
    <lineage>
        <taxon>Eukaryota</taxon>
        <taxon>Fungi</taxon>
        <taxon>Dikarya</taxon>
        <taxon>Basidiomycota</taxon>
        <taxon>Ustilaginomycotina</taxon>
        <taxon>Exobasidiomycetes</taxon>
        <taxon>Microstromatales</taxon>
        <taxon>Microstromatales incertae sedis</taxon>
        <taxon>Jaminaea</taxon>
    </lineage>
</organism>
<name>A0A316UTI3_9BASI</name>
<dbReference type="InterPro" id="IPR008584">
    <property type="entry name" value="CXXC_Zn-binding_euk"/>
</dbReference>
<keyword evidence="3" id="KW-0862">Zinc</keyword>
<sequence length="170" mass="18784">MPLFALEIRAQLENVTALRPASDDYTLMVRTKCNSCHEEHPKLVGITPGSEIEMKGGRGTADFVMSCSFCKRESSATFPQPTSKAPLWRPYSPSPDSGPVWAPICTLDVRGMDIIGFEPEGIWSCQGTGEGSKLSKFDEVEFDGGEWTDYDEKSGEPVSIMELEGRWVRA</sequence>
<dbReference type="Proteomes" id="UP000245884">
    <property type="component" value="Unassembled WGS sequence"/>
</dbReference>
<evidence type="ECO:0000313" key="4">
    <source>
        <dbReference type="EMBL" id="PWN28600.1"/>
    </source>
</evidence>
<accession>A0A316UTI3</accession>
<dbReference type="Pfam" id="PF05907">
    <property type="entry name" value="CXXC_Zn-b_euk"/>
    <property type="match status" value="1"/>
</dbReference>
<evidence type="ECO:0000256" key="3">
    <source>
        <dbReference type="ARBA" id="ARBA00022833"/>
    </source>
</evidence>
<dbReference type="OrthoDB" id="10248838at2759"/>
<dbReference type="PANTHER" id="PTHR12857:SF0">
    <property type="entry name" value="CXXC MOTIF CONTAINING ZINC BINDING PROTEIN"/>
    <property type="match status" value="1"/>
</dbReference>
<protein>
    <submittedName>
        <fullName evidence="4">DUF866-domain-containing protein</fullName>
    </submittedName>
</protein>
<dbReference type="AlphaFoldDB" id="A0A316UTI3"/>
<evidence type="ECO:0000256" key="2">
    <source>
        <dbReference type="ARBA" id="ARBA00022723"/>
    </source>
</evidence>